<protein>
    <recommendedName>
        <fullName evidence="7">Putative NAD(P)H nitroreductase</fullName>
        <ecNumber evidence="7">1.-.-.-</ecNumber>
    </recommendedName>
</protein>
<comment type="cofactor">
    <cofactor evidence="8">
        <name>FMN</name>
        <dbReference type="ChEBI" id="CHEBI:58210"/>
    </cofactor>
    <text evidence="8">Binds 1 FMN per subunit.</text>
</comment>
<keyword evidence="3 7" id="KW-0288">FMN</keyword>
<dbReference type="EMBL" id="LRFC01000001">
    <property type="protein sequence ID" value="KZE69014.1"/>
    <property type="molecule type" value="Genomic_DNA"/>
</dbReference>
<feature type="binding site" description="in other chain" evidence="8">
    <location>
        <begin position="137"/>
        <end position="139"/>
    </location>
    <ligand>
        <name>FMN</name>
        <dbReference type="ChEBI" id="CHEBI:58210"/>
        <note>ligand shared between dimeric partners</note>
    </ligand>
</feature>
<dbReference type="EC" id="1.-.-.-" evidence="7"/>
<comment type="caution">
    <text evidence="10">The sequence shown here is derived from an EMBL/GenBank/DDBJ whole genome shotgun (WGS) entry which is preliminary data.</text>
</comment>
<dbReference type="CDD" id="cd02135">
    <property type="entry name" value="YdjA-like"/>
    <property type="match status" value="1"/>
</dbReference>
<dbReference type="AlphaFoldDB" id="A0A161TIK6"/>
<dbReference type="PANTHER" id="PTHR43821">
    <property type="entry name" value="NAD(P)H NITROREDUCTASE YDJA-RELATED"/>
    <property type="match status" value="1"/>
</dbReference>
<feature type="binding site" evidence="8">
    <location>
        <position position="39"/>
    </location>
    <ligand>
        <name>FMN</name>
        <dbReference type="ChEBI" id="CHEBI:58210"/>
        <note>ligand shared between dimeric partners</note>
    </ligand>
</feature>
<dbReference type="RefSeq" id="WP_066236361.1">
    <property type="nucleotide sequence ID" value="NZ_LRFC01000001.1"/>
</dbReference>
<evidence type="ECO:0000313" key="10">
    <source>
        <dbReference type="EMBL" id="KZE69014.1"/>
    </source>
</evidence>
<gene>
    <name evidence="10" type="ORF">AWM68_01740</name>
</gene>
<keyword evidence="2 7" id="KW-0285">Flavoprotein</keyword>
<dbReference type="InterPro" id="IPR029479">
    <property type="entry name" value="Nitroreductase"/>
</dbReference>
<dbReference type="InterPro" id="IPR026021">
    <property type="entry name" value="YdjA-like"/>
</dbReference>
<evidence type="ECO:0000256" key="7">
    <source>
        <dbReference type="PIRNR" id="PIRNR000232"/>
    </source>
</evidence>
<feature type="binding site" description="in other chain" evidence="8">
    <location>
        <begin position="10"/>
        <end position="12"/>
    </location>
    <ligand>
        <name>FMN</name>
        <dbReference type="ChEBI" id="CHEBI:58210"/>
        <note>ligand shared between dimeric partners</note>
    </ligand>
</feature>
<sequence>METFENIMNRRSIGKVKNDPVSKSLIEKMLTAATYAPNHYRTEPWRFFVLTGESRKKLGEVLEGITRADNTGLEPDELEKKAEKSRNNPLRAPVIIAVGVEPSVKKNVIEIEEYAAVHSAIQNMLLTAHELGLGAIWRTGAVTYHTKVKEFFGLSENGALAGFIYVGYPDMTMKPVKKTGFETYTVWMD</sequence>
<keyword evidence="4 7" id="KW-0521">NADP</keyword>
<organism evidence="10 11">
    <name type="scientific">Fictibacillus phosphorivorans</name>
    <dbReference type="NCBI Taxonomy" id="1221500"/>
    <lineage>
        <taxon>Bacteria</taxon>
        <taxon>Bacillati</taxon>
        <taxon>Bacillota</taxon>
        <taxon>Bacilli</taxon>
        <taxon>Bacillales</taxon>
        <taxon>Fictibacillaceae</taxon>
        <taxon>Fictibacillus</taxon>
    </lineage>
</organism>
<evidence type="ECO:0000256" key="4">
    <source>
        <dbReference type="ARBA" id="ARBA00022857"/>
    </source>
</evidence>
<name>A0A161TIK6_9BACL</name>
<dbReference type="Proteomes" id="UP000076567">
    <property type="component" value="Unassembled WGS sequence"/>
</dbReference>
<evidence type="ECO:0000259" key="9">
    <source>
        <dbReference type="Pfam" id="PF00881"/>
    </source>
</evidence>
<dbReference type="Pfam" id="PF00881">
    <property type="entry name" value="Nitroreductase"/>
    <property type="match status" value="1"/>
</dbReference>
<evidence type="ECO:0000256" key="2">
    <source>
        <dbReference type="ARBA" id="ARBA00022630"/>
    </source>
</evidence>
<comment type="similarity">
    <text evidence="1 7">Belongs to the nitroreductase family.</text>
</comment>
<evidence type="ECO:0000256" key="3">
    <source>
        <dbReference type="ARBA" id="ARBA00022643"/>
    </source>
</evidence>
<keyword evidence="6 7" id="KW-0520">NAD</keyword>
<dbReference type="Gene3D" id="3.40.109.10">
    <property type="entry name" value="NADH Oxidase"/>
    <property type="match status" value="1"/>
</dbReference>
<evidence type="ECO:0000256" key="5">
    <source>
        <dbReference type="ARBA" id="ARBA00023002"/>
    </source>
</evidence>
<evidence type="ECO:0000313" key="11">
    <source>
        <dbReference type="Proteomes" id="UP000076567"/>
    </source>
</evidence>
<evidence type="ECO:0000256" key="6">
    <source>
        <dbReference type="ARBA" id="ARBA00023027"/>
    </source>
</evidence>
<accession>A0A161TIK6</accession>
<dbReference type="InterPro" id="IPR052530">
    <property type="entry name" value="NAD(P)H_nitroreductase"/>
</dbReference>
<evidence type="ECO:0000256" key="8">
    <source>
        <dbReference type="PIRSR" id="PIRSR000232-1"/>
    </source>
</evidence>
<keyword evidence="11" id="KW-1185">Reference proteome</keyword>
<dbReference type="PIRSF" id="PIRSF000232">
    <property type="entry name" value="YdjA"/>
    <property type="match status" value="1"/>
</dbReference>
<proteinExistence type="inferred from homology"/>
<dbReference type="InterPro" id="IPR000415">
    <property type="entry name" value="Nitroreductase-like"/>
</dbReference>
<dbReference type="OrthoDB" id="9804207at2"/>
<feature type="domain" description="Nitroreductase" evidence="9">
    <location>
        <begin position="7"/>
        <end position="168"/>
    </location>
</feature>
<dbReference type="SUPFAM" id="SSF55469">
    <property type="entry name" value="FMN-dependent nitroreductase-like"/>
    <property type="match status" value="1"/>
</dbReference>
<reference evidence="11" key="1">
    <citation type="submission" date="2016-01" db="EMBL/GenBank/DDBJ databases">
        <title>Draft genome of Chromobacterium sp. F49.</title>
        <authorList>
            <person name="Hong K.W."/>
        </authorList>
    </citation>
    <scope>NUCLEOTIDE SEQUENCE [LARGE SCALE GENOMIC DNA]</scope>
    <source>
        <strain evidence="11">P7IIIA</strain>
    </source>
</reference>
<keyword evidence="5 7" id="KW-0560">Oxidoreductase</keyword>
<dbReference type="GO" id="GO:0016491">
    <property type="term" value="F:oxidoreductase activity"/>
    <property type="evidence" value="ECO:0007669"/>
    <property type="project" value="UniProtKB-UniRule"/>
</dbReference>
<dbReference type="PANTHER" id="PTHR43821:SF1">
    <property type="entry name" value="NAD(P)H NITROREDUCTASE YDJA-RELATED"/>
    <property type="match status" value="1"/>
</dbReference>
<evidence type="ECO:0000256" key="1">
    <source>
        <dbReference type="ARBA" id="ARBA00007118"/>
    </source>
</evidence>